<dbReference type="AlphaFoldDB" id="A0A0B6ZPP0"/>
<protein>
    <submittedName>
        <fullName evidence="1">Uncharacterized protein</fullName>
    </submittedName>
</protein>
<accession>A0A0B6ZPP0</accession>
<evidence type="ECO:0000313" key="1">
    <source>
        <dbReference type="EMBL" id="CEK70609.1"/>
    </source>
</evidence>
<sequence>LGFFLYVSNIPNKLIGIEQGSPEWELCSNTIRPDAPLLTTTRLKRHDLPDHKQSNSH</sequence>
<name>A0A0B6ZPP0_9EUPU</name>
<organism evidence="1">
    <name type="scientific">Arion vulgaris</name>
    <dbReference type="NCBI Taxonomy" id="1028688"/>
    <lineage>
        <taxon>Eukaryota</taxon>
        <taxon>Metazoa</taxon>
        <taxon>Spiralia</taxon>
        <taxon>Lophotrochozoa</taxon>
        <taxon>Mollusca</taxon>
        <taxon>Gastropoda</taxon>
        <taxon>Heterobranchia</taxon>
        <taxon>Euthyneura</taxon>
        <taxon>Panpulmonata</taxon>
        <taxon>Eupulmonata</taxon>
        <taxon>Stylommatophora</taxon>
        <taxon>Helicina</taxon>
        <taxon>Arionoidea</taxon>
        <taxon>Arionidae</taxon>
        <taxon>Arion</taxon>
    </lineage>
</organism>
<feature type="non-terminal residue" evidence="1">
    <location>
        <position position="1"/>
    </location>
</feature>
<dbReference type="EMBL" id="HACG01023744">
    <property type="protein sequence ID" value="CEK70609.1"/>
    <property type="molecule type" value="Transcribed_RNA"/>
</dbReference>
<reference evidence="1" key="1">
    <citation type="submission" date="2014-12" db="EMBL/GenBank/DDBJ databases">
        <title>Insight into the proteome of Arion vulgaris.</title>
        <authorList>
            <person name="Aradska J."/>
            <person name="Bulat T."/>
            <person name="Smidak R."/>
            <person name="Sarate P."/>
            <person name="Gangsoo J."/>
            <person name="Sialana F."/>
            <person name="Bilban M."/>
            <person name="Lubec G."/>
        </authorList>
    </citation>
    <scope>NUCLEOTIDE SEQUENCE</scope>
    <source>
        <tissue evidence="1">Skin</tissue>
    </source>
</reference>
<proteinExistence type="predicted"/>
<gene>
    <name evidence="1" type="primary">ORF74896</name>
</gene>